<feature type="active site" description="Proton acceptor" evidence="5">
    <location>
        <position position="298"/>
    </location>
</feature>
<dbReference type="InterPro" id="IPR037493">
    <property type="entry name" value="ExoIII-like"/>
</dbReference>
<dbReference type="InterPro" id="IPR004808">
    <property type="entry name" value="AP_endonuc_1"/>
</dbReference>
<dbReference type="SUPFAM" id="SSF56219">
    <property type="entry name" value="DNase I-like"/>
    <property type="match status" value="1"/>
</dbReference>
<accession>A0A3N1ZSX5</accession>
<feature type="binding site" evidence="6">
    <location>
        <position position="36"/>
    </location>
    <ligand>
        <name>Mg(2+)</name>
        <dbReference type="ChEBI" id="CHEBI:18420"/>
        <label>1</label>
    </ligand>
</feature>
<evidence type="ECO:0000259" key="8">
    <source>
        <dbReference type="Pfam" id="PF03372"/>
    </source>
</evidence>
<evidence type="ECO:0000256" key="3">
    <source>
        <dbReference type="ARBA" id="ARBA00022801"/>
    </source>
</evidence>
<keyword evidence="4 6" id="KW-0460">Magnesium</keyword>
<feature type="site" description="Interaction with DNA substrate" evidence="7">
    <location>
        <position position="298"/>
    </location>
</feature>
<evidence type="ECO:0000256" key="5">
    <source>
        <dbReference type="PIRSR" id="PIRSR604808-1"/>
    </source>
</evidence>
<dbReference type="GO" id="GO:0008311">
    <property type="term" value="F:double-stranded DNA 3'-5' DNA exonuclease activity"/>
    <property type="evidence" value="ECO:0007669"/>
    <property type="project" value="InterPro"/>
</dbReference>
<feature type="site" description="Important for catalytic activity" evidence="7">
    <location>
        <position position="268"/>
    </location>
</feature>
<feature type="binding site" evidence="6">
    <location>
        <position position="195"/>
    </location>
    <ligand>
        <name>Mg(2+)</name>
        <dbReference type="ChEBI" id="CHEBI:18420"/>
        <label>1</label>
    </ligand>
</feature>
<dbReference type="Gene3D" id="3.60.10.10">
    <property type="entry name" value="Endonuclease/exonuclease/phosphatase"/>
    <property type="match status" value="1"/>
</dbReference>
<feature type="binding site" evidence="6">
    <location>
        <position position="8"/>
    </location>
    <ligand>
        <name>Mg(2+)</name>
        <dbReference type="ChEBI" id="CHEBI:18420"/>
        <label>1</label>
    </ligand>
</feature>
<keyword evidence="6" id="KW-0464">Manganese</keyword>
<feature type="domain" description="Endonuclease/exonuclease/phosphatase" evidence="8">
    <location>
        <begin position="5"/>
        <end position="298"/>
    </location>
</feature>
<feature type="binding site" evidence="6">
    <location>
        <position position="298"/>
    </location>
    <ligand>
        <name>Mg(2+)</name>
        <dbReference type="ChEBI" id="CHEBI:18420"/>
        <label>1</label>
    </ligand>
</feature>
<feature type="active site" description="Proton donor/acceptor" evidence="5">
    <location>
        <position position="195"/>
    </location>
</feature>
<evidence type="ECO:0000256" key="4">
    <source>
        <dbReference type="ARBA" id="ARBA00022842"/>
    </source>
</evidence>
<evidence type="ECO:0000313" key="10">
    <source>
        <dbReference type="Proteomes" id="UP000275749"/>
    </source>
</evidence>
<feature type="binding site" evidence="6">
    <location>
        <position position="197"/>
    </location>
    <ligand>
        <name>Mg(2+)</name>
        <dbReference type="ChEBI" id="CHEBI:18420"/>
        <label>1</label>
    </ligand>
</feature>
<proteinExistence type="inferred from homology"/>
<dbReference type="Pfam" id="PF03372">
    <property type="entry name" value="Exo_endo_phos"/>
    <property type="match status" value="1"/>
</dbReference>
<protein>
    <submittedName>
        <fullName evidence="9">Exodeoxyribonuclease-3</fullName>
    </submittedName>
</protein>
<keyword evidence="3" id="KW-0378">Hydrolase</keyword>
<dbReference type="Proteomes" id="UP000275749">
    <property type="component" value="Unassembled WGS sequence"/>
</dbReference>
<keyword evidence="2 6" id="KW-0479">Metal-binding</keyword>
<dbReference type="PANTHER" id="PTHR43250">
    <property type="entry name" value="EXODEOXYRIBONUCLEASE III"/>
    <property type="match status" value="1"/>
</dbReference>
<dbReference type="EMBL" id="RKHG01000001">
    <property type="protein sequence ID" value="ROR53975.1"/>
    <property type="molecule type" value="Genomic_DNA"/>
</dbReference>
<evidence type="ECO:0000313" key="9">
    <source>
        <dbReference type="EMBL" id="ROR53975.1"/>
    </source>
</evidence>
<dbReference type="PANTHER" id="PTHR43250:SF2">
    <property type="entry name" value="EXODEOXYRIBONUCLEASE III"/>
    <property type="match status" value="1"/>
</dbReference>
<feature type="site" description="Transition state stabilizer" evidence="7">
    <location>
        <position position="197"/>
    </location>
</feature>
<name>A0A3N1ZSX5_9ACTN</name>
<evidence type="ECO:0000256" key="2">
    <source>
        <dbReference type="ARBA" id="ARBA00022723"/>
    </source>
</evidence>
<evidence type="ECO:0000256" key="1">
    <source>
        <dbReference type="ARBA" id="ARBA00007092"/>
    </source>
</evidence>
<feature type="active site" evidence="5">
    <location>
        <position position="135"/>
    </location>
</feature>
<dbReference type="GO" id="GO:0006281">
    <property type="term" value="P:DNA repair"/>
    <property type="evidence" value="ECO:0007669"/>
    <property type="project" value="InterPro"/>
</dbReference>
<dbReference type="InterPro" id="IPR036691">
    <property type="entry name" value="Endo/exonu/phosph_ase_sf"/>
</dbReference>
<comment type="cofactor">
    <cofactor evidence="6">
        <name>Mg(2+)</name>
        <dbReference type="ChEBI" id="CHEBI:18420"/>
    </cofactor>
    <cofactor evidence="6">
        <name>Mn(2+)</name>
        <dbReference type="ChEBI" id="CHEBI:29035"/>
    </cofactor>
    <text evidence="6">Probably binds two magnesium or manganese ions per subunit.</text>
</comment>
<evidence type="ECO:0000256" key="7">
    <source>
        <dbReference type="PIRSR" id="PIRSR604808-3"/>
    </source>
</evidence>
<evidence type="ECO:0000256" key="6">
    <source>
        <dbReference type="PIRSR" id="PIRSR604808-2"/>
    </source>
</evidence>
<comment type="caution">
    <text evidence="9">The sequence shown here is derived from an EMBL/GenBank/DDBJ whole genome shotgun (WGS) entry which is preliminary data.</text>
</comment>
<comment type="similarity">
    <text evidence="1">Belongs to the DNA repair enzymes AP/ExoA family.</text>
</comment>
<sequence length="307" mass="34499">MLRVATFNVNGIRATQKRGFTDWLDERDCDVVALQEVRCPVPMLPDGVFGQYHLSYDAGQLAGRNGVAILTREQPLDVRSWGAGALVRAPGDAHVELREEGERDALARELKAFTTEGRYLEVDLADKPLTVASLYLPKGGLPAELQADGKNGRDKPDGGAKYQRKMRFLKGFARHLTKARRTAAAQGREFLVMGDFNIAHTEHDIKNWKGNLKSEGFLPEERAWLDEILSPRTLVDVVRRLHPDEDGPYSWWSWMGQAFVKDSGWRIDYHFATPKLAKLATSGGTDRAETYEARMSDHAPVVVDYDF</sequence>
<dbReference type="GO" id="GO:0046872">
    <property type="term" value="F:metal ion binding"/>
    <property type="evidence" value="ECO:0007669"/>
    <property type="project" value="UniProtKB-KW"/>
</dbReference>
<dbReference type="NCBIfam" id="TIGR00633">
    <property type="entry name" value="xth"/>
    <property type="match status" value="1"/>
</dbReference>
<feature type="binding site" evidence="6">
    <location>
        <position position="297"/>
    </location>
    <ligand>
        <name>Mg(2+)</name>
        <dbReference type="ChEBI" id="CHEBI:18420"/>
        <label>1</label>
    </ligand>
</feature>
<dbReference type="InterPro" id="IPR005135">
    <property type="entry name" value="Endo/exonuclease/phosphatase"/>
</dbReference>
<gene>
    <name evidence="9" type="ORF">EDD41_1156</name>
</gene>
<dbReference type="AlphaFoldDB" id="A0A3N1ZSX5"/>
<dbReference type="PROSITE" id="PS51435">
    <property type="entry name" value="AP_NUCLEASE_F1_4"/>
    <property type="match status" value="1"/>
</dbReference>
<organism evidence="9 10">
    <name type="scientific">Luteococcus japonicus</name>
    <dbReference type="NCBI Taxonomy" id="33984"/>
    <lineage>
        <taxon>Bacteria</taxon>
        <taxon>Bacillati</taxon>
        <taxon>Actinomycetota</taxon>
        <taxon>Actinomycetes</taxon>
        <taxon>Propionibacteriales</taxon>
        <taxon>Propionibacteriaceae</taxon>
        <taxon>Luteococcus</taxon>
    </lineage>
</organism>
<reference evidence="9 10" key="1">
    <citation type="submission" date="2018-11" db="EMBL/GenBank/DDBJ databases">
        <title>Sequencing the genomes of 1000 actinobacteria strains.</title>
        <authorList>
            <person name="Klenk H.-P."/>
        </authorList>
    </citation>
    <scope>NUCLEOTIDE SEQUENCE [LARGE SCALE GENOMIC DNA]</scope>
    <source>
        <strain evidence="9 10">DSM 10546</strain>
    </source>
</reference>